<feature type="non-terminal residue" evidence="2">
    <location>
        <position position="108"/>
    </location>
</feature>
<accession>A0AAD5CU92</accession>
<keyword evidence="3" id="KW-1185">Reference proteome</keyword>
<proteinExistence type="predicted"/>
<protein>
    <submittedName>
        <fullName evidence="2">Uncharacterized protein</fullName>
    </submittedName>
</protein>
<evidence type="ECO:0000256" key="1">
    <source>
        <dbReference type="SAM" id="SignalP"/>
    </source>
</evidence>
<dbReference type="AlphaFoldDB" id="A0AAD5CU92"/>
<name>A0AAD5CU92_AMBAR</name>
<sequence>FRRHFAFSVCRHILAIDRRLLLAVTLDSQTTYINRQSSLEYLAIINKSSSIADFNFDFGKEGQLEPEGLVRIWRFNQQAFANEVYVASRRNQFELVLPVSIERFRIFS</sequence>
<organism evidence="2 3">
    <name type="scientific">Ambrosia artemisiifolia</name>
    <name type="common">Common ragweed</name>
    <dbReference type="NCBI Taxonomy" id="4212"/>
    <lineage>
        <taxon>Eukaryota</taxon>
        <taxon>Viridiplantae</taxon>
        <taxon>Streptophyta</taxon>
        <taxon>Embryophyta</taxon>
        <taxon>Tracheophyta</taxon>
        <taxon>Spermatophyta</taxon>
        <taxon>Magnoliopsida</taxon>
        <taxon>eudicotyledons</taxon>
        <taxon>Gunneridae</taxon>
        <taxon>Pentapetalae</taxon>
        <taxon>asterids</taxon>
        <taxon>campanulids</taxon>
        <taxon>Asterales</taxon>
        <taxon>Asteraceae</taxon>
        <taxon>Asteroideae</taxon>
        <taxon>Heliantheae alliance</taxon>
        <taxon>Heliantheae</taxon>
        <taxon>Ambrosia</taxon>
    </lineage>
</organism>
<gene>
    <name evidence="2" type="ORF">M8C21_014208</name>
</gene>
<dbReference type="EMBL" id="JAMZMK010006927">
    <property type="protein sequence ID" value="KAI7746646.1"/>
    <property type="molecule type" value="Genomic_DNA"/>
</dbReference>
<feature type="signal peptide" evidence="1">
    <location>
        <begin position="1"/>
        <end position="23"/>
    </location>
</feature>
<evidence type="ECO:0000313" key="3">
    <source>
        <dbReference type="Proteomes" id="UP001206925"/>
    </source>
</evidence>
<reference evidence="2" key="1">
    <citation type="submission" date="2022-06" db="EMBL/GenBank/DDBJ databases">
        <title>Uncovering the hologenomic basis of an extraordinary plant invasion.</title>
        <authorList>
            <person name="Bieker V.C."/>
            <person name="Martin M.D."/>
            <person name="Gilbert T."/>
            <person name="Hodgins K."/>
            <person name="Battlay P."/>
            <person name="Petersen B."/>
            <person name="Wilson J."/>
        </authorList>
    </citation>
    <scope>NUCLEOTIDE SEQUENCE</scope>
    <source>
        <strain evidence="2">AA19_3_7</strain>
        <tissue evidence="2">Leaf</tissue>
    </source>
</reference>
<evidence type="ECO:0000313" key="2">
    <source>
        <dbReference type="EMBL" id="KAI7746646.1"/>
    </source>
</evidence>
<dbReference type="Proteomes" id="UP001206925">
    <property type="component" value="Unassembled WGS sequence"/>
</dbReference>
<keyword evidence="1" id="KW-0732">Signal</keyword>
<comment type="caution">
    <text evidence="2">The sequence shown here is derived from an EMBL/GenBank/DDBJ whole genome shotgun (WGS) entry which is preliminary data.</text>
</comment>
<feature type="chain" id="PRO_5041953188" evidence="1">
    <location>
        <begin position="24"/>
        <end position="108"/>
    </location>
</feature>